<evidence type="ECO:0000259" key="6">
    <source>
        <dbReference type="Pfam" id="PF07980"/>
    </source>
</evidence>
<keyword evidence="3" id="KW-0732">Signal</keyword>
<accession>A0ABP9APV8</accession>
<keyword evidence="5" id="KW-0998">Cell outer membrane</keyword>
<keyword evidence="4" id="KW-0472">Membrane</keyword>
<dbReference type="Pfam" id="PF14322">
    <property type="entry name" value="SusD-like_3"/>
    <property type="match status" value="1"/>
</dbReference>
<evidence type="ECO:0000256" key="3">
    <source>
        <dbReference type="ARBA" id="ARBA00022729"/>
    </source>
</evidence>
<feature type="domain" description="RagB/SusD" evidence="6">
    <location>
        <begin position="328"/>
        <end position="625"/>
    </location>
</feature>
<evidence type="ECO:0000313" key="8">
    <source>
        <dbReference type="EMBL" id="GAA4784342.1"/>
    </source>
</evidence>
<dbReference type="Pfam" id="PF07980">
    <property type="entry name" value="SusD_RagB"/>
    <property type="match status" value="1"/>
</dbReference>
<dbReference type="Gene3D" id="1.25.40.390">
    <property type="match status" value="1"/>
</dbReference>
<protein>
    <submittedName>
        <fullName evidence="8">RagB/SusD family nutrient uptake outer membrane protein</fullName>
    </submittedName>
</protein>
<evidence type="ECO:0000259" key="7">
    <source>
        <dbReference type="Pfam" id="PF14322"/>
    </source>
</evidence>
<organism evidence="8 9">
    <name type="scientific">Olivibacter ginsenosidimutans</name>
    <dbReference type="NCBI Taxonomy" id="1176537"/>
    <lineage>
        <taxon>Bacteria</taxon>
        <taxon>Pseudomonadati</taxon>
        <taxon>Bacteroidota</taxon>
        <taxon>Sphingobacteriia</taxon>
        <taxon>Sphingobacteriales</taxon>
        <taxon>Sphingobacteriaceae</taxon>
        <taxon>Olivibacter</taxon>
    </lineage>
</organism>
<reference evidence="9" key="1">
    <citation type="journal article" date="2019" name="Int. J. Syst. Evol. Microbiol.">
        <title>The Global Catalogue of Microorganisms (GCM) 10K type strain sequencing project: providing services to taxonomists for standard genome sequencing and annotation.</title>
        <authorList>
            <consortium name="The Broad Institute Genomics Platform"/>
            <consortium name="The Broad Institute Genome Sequencing Center for Infectious Disease"/>
            <person name="Wu L."/>
            <person name="Ma J."/>
        </authorList>
    </citation>
    <scope>NUCLEOTIDE SEQUENCE [LARGE SCALE GENOMIC DNA]</scope>
    <source>
        <strain evidence="9">JCM 18200</strain>
    </source>
</reference>
<sequence length="626" mass="71153">MKNSYNILGWITLFLVGFISCKTDFLNTEPMSEVPQEVVWSDAGLAEAFVLEIYNGMGQGGFEEEMQASMTDEAMFTHPGRGINTITEARSNPADQGMIKRTYLWDSLYVRIRATNIALKNLATPQFENSNNLVERLKGEAHFLRAYYYQQMLRFYGGVPLIARPYELNEADYMAPRNTYEECVDFIVADCDTATNLLKGLTPSTGRATDIAAMALKARVLLYAASDLHDMATASSKSATIAGYENKEYLGYVSGSRTERWEKAKKAAKAVVDQQGFGYKLDLSGPVIPEEGTENYMVLSLAGGSKAVAGDGAQELLLGRFFVDLKDEAGTWLGRNNGPNGYHNWAGNTPIQNLVDDYEMIDGSKFSWNNPAHKAAPYQNRDPRMYATILHDGSDWKPRTGDVKGRDPNNQIQTGQYQVTNSSGQKITQYGLDTRNSPVEDWNGSHTGYYFRKFTDPDPAVEDQNTRQFIPWPILRYTEAVLNYVEACIELGEDGEARNWLNKIRFRAGMPAVNESGDALRQRYRNERRIELAYEEHRFFDARRWMIAQETLGEKISIVNIFGTLKEGKQIRVYKYDPQNYTYTYTTSELDPGIEDRRWLDKMYFMSINRDEMNRNTKLVQNPGYD</sequence>
<evidence type="ECO:0000256" key="5">
    <source>
        <dbReference type="ARBA" id="ARBA00023237"/>
    </source>
</evidence>
<evidence type="ECO:0000256" key="4">
    <source>
        <dbReference type="ARBA" id="ARBA00023136"/>
    </source>
</evidence>
<feature type="domain" description="SusD-like N-terminal" evidence="7">
    <location>
        <begin position="24"/>
        <end position="222"/>
    </location>
</feature>
<dbReference type="PROSITE" id="PS51257">
    <property type="entry name" value="PROKAR_LIPOPROTEIN"/>
    <property type="match status" value="1"/>
</dbReference>
<comment type="subcellular location">
    <subcellularLocation>
        <location evidence="1">Cell outer membrane</location>
    </subcellularLocation>
</comment>
<dbReference type="InterPro" id="IPR012944">
    <property type="entry name" value="SusD_RagB_dom"/>
</dbReference>
<name>A0ABP9APV8_9SPHI</name>
<dbReference type="Proteomes" id="UP001501411">
    <property type="component" value="Unassembled WGS sequence"/>
</dbReference>
<keyword evidence="9" id="KW-1185">Reference proteome</keyword>
<evidence type="ECO:0000313" key="9">
    <source>
        <dbReference type="Proteomes" id="UP001501411"/>
    </source>
</evidence>
<evidence type="ECO:0000256" key="2">
    <source>
        <dbReference type="ARBA" id="ARBA00006275"/>
    </source>
</evidence>
<dbReference type="SUPFAM" id="SSF48452">
    <property type="entry name" value="TPR-like"/>
    <property type="match status" value="1"/>
</dbReference>
<dbReference type="InterPro" id="IPR033985">
    <property type="entry name" value="SusD-like_N"/>
</dbReference>
<evidence type="ECO:0000256" key="1">
    <source>
        <dbReference type="ARBA" id="ARBA00004442"/>
    </source>
</evidence>
<proteinExistence type="inferred from homology"/>
<dbReference type="InterPro" id="IPR011990">
    <property type="entry name" value="TPR-like_helical_dom_sf"/>
</dbReference>
<gene>
    <name evidence="8" type="ORF">GCM10023231_10050</name>
</gene>
<dbReference type="RefSeq" id="WP_345230629.1">
    <property type="nucleotide sequence ID" value="NZ_BAABIQ010000005.1"/>
</dbReference>
<comment type="similarity">
    <text evidence="2">Belongs to the SusD family.</text>
</comment>
<comment type="caution">
    <text evidence="8">The sequence shown here is derived from an EMBL/GenBank/DDBJ whole genome shotgun (WGS) entry which is preliminary data.</text>
</comment>
<dbReference type="EMBL" id="BAABIQ010000005">
    <property type="protein sequence ID" value="GAA4784342.1"/>
    <property type="molecule type" value="Genomic_DNA"/>
</dbReference>